<evidence type="ECO:0008006" key="4">
    <source>
        <dbReference type="Google" id="ProtNLM"/>
    </source>
</evidence>
<protein>
    <recommendedName>
        <fullName evidence="4">Secreted protein</fullName>
    </recommendedName>
</protein>
<dbReference type="EMBL" id="BAABME010003462">
    <property type="protein sequence ID" value="GAA0158892.1"/>
    <property type="molecule type" value="Genomic_DNA"/>
</dbReference>
<dbReference type="AlphaFoldDB" id="A0AAV3Q9I9"/>
<dbReference type="Proteomes" id="UP001454036">
    <property type="component" value="Unassembled WGS sequence"/>
</dbReference>
<gene>
    <name evidence="2" type="ORF">LIER_15802</name>
</gene>
<reference evidence="2 3" key="1">
    <citation type="submission" date="2024-01" db="EMBL/GenBank/DDBJ databases">
        <title>The complete chloroplast genome sequence of Lithospermum erythrorhizon: insights into the phylogenetic relationship among Boraginaceae species and the maternal lineages of purple gromwells.</title>
        <authorList>
            <person name="Okada T."/>
            <person name="Watanabe K."/>
        </authorList>
    </citation>
    <scope>NUCLEOTIDE SEQUENCE [LARGE SCALE GENOMIC DNA]</scope>
</reference>
<sequence>MWVLCLLRFSICEKRVEAYCFVSGDSNMIEAHVELHKRKKSENSKNLSFIIGPTYDALCFLDNASVILHY</sequence>
<keyword evidence="1" id="KW-0732">Signal</keyword>
<evidence type="ECO:0000313" key="2">
    <source>
        <dbReference type="EMBL" id="GAA0158892.1"/>
    </source>
</evidence>
<feature type="signal peptide" evidence="1">
    <location>
        <begin position="1"/>
        <end position="18"/>
    </location>
</feature>
<evidence type="ECO:0000256" key="1">
    <source>
        <dbReference type="SAM" id="SignalP"/>
    </source>
</evidence>
<comment type="caution">
    <text evidence="2">The sequence shown here is derived from an EMBL/GenBank/DDBJ whole genome shotgun (WGS) entry which is preliminary data.</text>
</comment>
<accession>A0AAV3Q9I9</accession>
<organism evidence="2 3">
    <name type="scientific">Lithospermum erythrorhizon</name>
    <name type="common">Purple gromwell</name>
    <name type="synonym">Lithospermum officinale var. erythrorhizon</name>
    <dbReference type="NCBI Taxonomy" id="34254"/>
    <lineage>
        <taxon>Eukaryota</taxon>
        <taxon>Viridiplantae</taxon>
        <taxon>Streptophyta</taxon>
        <taxon>Embryophyta</taxon>
        <taxon>Tracheophyta</taxon>
        <taxon>Spermatophyta</taxon>
        <taxon>Magnoliopsida</taxon>
        <taxon>eudicotyledons</taxon>
        <taxon>Gunneridae</taxon>
        <taxon>Pentapetalae</taxon>
        <taxon>asterids</taxon>
        <taxon>lamiids</taxon>
        <taxon>Boraginales</taxon>
        <taxon>Boraginaceae</taxon>
        <taxon>Boraginoideae</taxon>
        <taxon>Lithospermeae</taxon>
        <taxon>Lithospermum</taxon>
    </lineage>
</organism>
<evidence type="ECO:0000313" key="3">
    <source>
        <dbReference type="Proteomes" id="UP001454036"/>
    </source>
</evidence>
<feature type="chain" id="PRO_5043450095" description="Secreted protein" evidence="1">
    <location>
        <begin position="19"/>
        <end position="70"/>
    </location>
</feature>
<name>A0AAV3Q9I9_LITER</name>
<keyword evidence="3" id="KW-1185">Reference proteome</keyword>
<proteinExistence type="predicted"/>